<dbReference type="InterPro" id="IPR008979">
    <property type="entry name" value="Galactose-bd-like_sf"/>
</dbReference>
<keyword evidence="1" id="KW-0472">Membrane</keyword>
<proteinExistence type="predicted"/>
<evidence type="ECO:0000313" key="5">
    <source>
        <dbReference type="Proteomes" id="UP001649230"/>
    </source>
</evidence>
<keyword evidence="2" id="KW-0732">Signal</keyword>
<feature type="transmembrane region" description="Helical" evidence="1">
    <location>
        <begin position="207"/>
        <end position="230"/>
    </location>
</feature>
<feature type="transmembrane region" description="Helical" evidence="1">
    <location>
        <begin position="237"/>
        <end position="263"/>
    </location>
</feature>
<keyword evidence="5" id="KW-1185">Reference proteome</keyword>
<feature type="chain" id="PRO_5046721394" description="7TM-DISM receptor extracellular domain-containing protein" evidence="2">
    <location>
        <begin position="27"/>
        <end position="271"/>
    </location>
</feature>
<dbReference type="Gene3D" id="2.60.120.260">
    <property type="entry name" value="Galactose-binding domain-like"/>
    <property type="match status" value="1"/>
</dbReference>
<organism evidence="4 5">
    <name type="scientific">Paenibacillus hexagrammi</name>
    <dbReference type="NCBI Taxonomy" id="2908839"/>
    <lineage>
        <taxon>Bacteria</taxon>
        <taxon>Bacillati</taxon>
        <taxon>Bacillota</taxon>
        <taxon>Bacilli</taxon>
        <taxon>Bacillales</taxon>
        <taxon>Paenibacillaceae</taxon>
        <taxon>Paenibacillus</taxon>
    </lineage>
</organism>
<dbReference type="PROSITE" id="PS51257">
    <property type="entry name" value="PROKAR_LIPOPROTEIN"/>
    <property type="match status" value="1"/>
</dbReference>
<reference evidence="4 5" key="1">
    <citation type="journal article" date="2024" name="Int. J. Syst. Evol. Microbiol.">
        <title>Paenibacillus hexagrammi sp. nov., a novel bacterium isolated from the gut content of Hexagrammos agrammus.</title>
        <authorList>
            <person name="Jung H.K."/>
            <person name="Kim D.G."/>
            <person name="Zin H."/>
            <person name="Park J."/>
            <person name="Jung H."/>
            <person name="Kim Y.O."/>
            <person name="Kong H.J."/>
            <person name="Kim J.W."/>
            <person name="Kim Y.S."/>
        </authorList>
    </citation>
    <scope>NUCLEOTIDE SEQUENCE [LARGE SCALE GENOMIC DNA]</scope>
    <source>
        <strain evidence="4 5">YPD9-1</strain>
    </source>
</reference>
<evidence type="ECO:0000256" key="1">
    <source>
        <dbReference type="SAM" id="Phobius"/>
    </source>
</evidence>
<dbReference type="InterPro" id="IPR011623">
    <property type="entry name" value="7TMR_DISM_rcpt_extracell_dom1"/>
</dbReference>
<protein>
    <recommendedName>
        <fullName evidence="3">7TM-DISM receptor extracellular domain-containing protein</fullName>
    </recommendedName>
</protein>
<accession>A0ABY3ST63</accession>
<feature type="domain" description="7TM-DISM receptor extracellular" evidence="3">
    <location>
        <begin position="208"/>
        <end position="270"/>
    </location>
</feature>
<evidence type="ECO:0000256" key="2">
    <source>
        <dbReference type="SAM" id="SignalP"/>
    </source>
</evidence>
<dbReference type="Proteomes" id="UP001649230">
    <property type="component" value="Chromosome"/>
</dbReference>
<sequence>MKFAAWFMMLFILLLFGCSAPYSVEATVLEKNSETDTLNLQKWQPQEGAVVSLDGPWRFYWNQLLQPQDFLDIPPNPPAIVTIPAQWKDYIIDGHALLNEGYGTYRMTFLLSDDAAERPLGLYFNNVASAYRFWVNGELMHGNGTVGMNAYAMVPRSYPRVFFFQPRAGVNEIVIQASNFSQRTGGIWESIEIGDAEKIASLHRNRVMVWTFITGCLLLMTIFSFFLYLFRKQERAALWFGLICLAICIRTSLLGESFVYVLFPGLTWEWG</sequence>
<keyword evidence="1" id="KW-0812">Transmembrane</keyword>
<dbReference type="Pfam" id="PF07695">
    <property type="entry name" value="7TMR-DISM_7TM"/>
    <property type="match status" value="1"/>
</dbReference>
<evidence type="ECO:0000259" key="3">
    <source>
        <dbReference type="Pfam" id="PF07695"/>
    </source>
</evidence>
<name>A0ABY3ST63_9BACL</name>
<evidence type="ECO:0000313" key="4">
    <source>
        <dbReference type="EMBL" id="UJF36351.1"/>
    </source>
</evidence>
<dbReference type="SUPFAM" id="SSF49785">
    <property type="entry name" value="Galactose-binding domain-like"/>
    <property type="match status" value="1"/>
</dbReference>
<feature type="signal peptide" evidence="2">
    <location>
        <begin position="1"/>
        <end position="26"/>
    </location>
</feature>
<dbReference type="RefSeq" id="WP_235122901.1">
    <property type="nucleotide sequence ID" value="NZ_CP090978.1"/>
</dbReference>
<keyword evidence="1" id="KW-1133">Transmembrane helix</keyword>
<dbReference type="EMBL" id="CP090978">
    <property type="protein sequence ID" value="UJF36351.1"/>
    <property type="molecule type" value="Genomic_DNA"/>
</dbReference>
<gene>
    <name evidence="4" type="ORF">L0M14_13800</name>
</gene>